<protein>
    <submittedName>
        <fullName evidence="2">Uncharacterized protein</fullName>
    </submittedName>
</protein>
<name>A0A8E2JHA5_9PEZI</name>
<dbReference type="AlphaFoldDB" id="A0A8E2JHA5"/>
<feature type="region of interest" description="Disordered" evidence="1">
    <location>
        <begin position="114"/>
        <end position="135"/>
    </location>
</feature>
<feature type="region of interest" description="Disordered" evidence="1">
    <location>
        <begin position="154"/>
        <end position="235"/>
    </location>
</feature>
<accession>A0A8E2JHA5</accession>
<evidence type="ECO:0000256" key="1">
    <source>
        <dbReference type="SAM" id="MobiDB-lite"/>
    </source>
</evidence>
<dbReference type="PANTHER" id="PTHR40635:SF1">
    <property type="match status" value="1"/>
</dbReference>
<feature type="non-terminal residue" evidence="2">
    <location>
        <position position="1"/>
    </location>
</feature>
<evidence type="ECO:0000313" key="2">
    <source>
        <dbReference type="EMBL" id="OCK81964.1"/>
    </source>
</evidence>
<feature type="compositionally biased region" description="Polar residues" evidence="1">
    <location>
        <begin position="116"/>
        <end position="134"/>
    </location>
</feature>
<proteinExistence type="predicted"/>
<dbReference type="PANTHER" id="PTHR40635">
    <property type="match status" value="1"/>
</dbReference>
<keyword evidence="3" id="KW-1185">Reference proteome</keyword>
<dbReference type="EMBL" id="KV744903">
    <property type="protein sequence ID" value="OCK81964.1"/>
    <property type="molecule type" value="Genomic_DNA"/>
</dbReference>
<sequence length="298" mass="32956">MAPIRRYLRITKHSVLEVRIYLDRPSDSEAWLLRRDNPALPRVIEAVRPLVLPKLREENERARGRGSAKARKKGVKDVVVGVLPTDDFDVSIFLTESSSRHSLLTKQKDFLDKPRMQSNSGKLTSWLTSGTSEQPVVVPKDGVPIVIREDAEDAIDLDDIPEASGDDEAPDGSIRERLPRRSKRTRHDTEEGIFVQESSDSSDKLSPPMKRGRRGKEKVTEGSAGEDEAGGLDDKKKLGIKTSYEGFSIYGLAVYLVVKRKGARFTTGASEAPASGQQMLENWVSTQAAAEQGDDGED</sequence>
<reference evidence="2 3" key="1">
    <citation type="journal article" date="2016" name="Nat. Commun.">
        <title>Ectomycorrhizal ecology is imprinted in the genome of the dominant symbiotic fungus Cenococcum geophilum.</title>
        <authorList>
            <consortium name="DOE Joint Genome Institute"/>
            <person name="Peter M."/>
            <person name="Kohler A."/>
            <person name="Ohm R.A."/>
            <person name="Kuo A."/>
            <person name="Krutzmann J."/>
            <person name="Morin E."/>
            <person name="Arend M."/>
            <person name="Barry K.W."/>
            <person name="Binder M."/>
            <person name="Choi C."/>
            <person name="Clum A."/>
            <person name="Copeland A."/>
            <person name="Grisel N."/>
            <person name="Haridas S."/>
            <person name="Kipfer T."/>
            <person name="LaButti K."/>
            <person name="Lindquist E."/>
            <person name="Lipzen A."/>
            <person name="Maire R."/>
            <person name="Meier B."/>
            <person name="Mihaltcheva S."/>
            <person name="Molinier V."/>
            <person name="Murat C."/>
            <person name="Poggeler S."/>
            <person name="Quandt C.A."/>
            <person name="Sperisen C."/>
            <person name="Tritt A."/>
            <person name="Tisserant E."/>
            <person name="Crous P.W."/>
            <person name="Henrissat B."/>
            <person name="Nehls U."/>
            <person name="Egli S."/>
            <person name="Spatafora J.W."/>
            <person name="Grigoriev I.V."/>
            <person name="Martin F.M."/>
        </authorList>
    </citation>
    <scope>NUCLEOTIDE SEQUENCE [LARGE SCALE GENOMIC DNA]</scope>
    <source>
        <strain evidence="2 3">CBS 459.81</strain>
    </source>
</reference>
<feature type="compositionally biased region" description="Acidic residues" evidence="1">
    <location>
        <begin position="154"/>
        <end position="170"/>
    </location>
</feature>
<dbReference type="Proteomes" id="UP000250266">
    <property type="component" value="Unassembled WGS sequence"/>
</dbReference>
<organism evidence="2 3">
    <name type="scientific">Lepidopterella palustris CBS 459.81</name>
    <dbReference type="NCBI Taxonomy" id="1314670"/>
    <lineage>
        <taxon>Eukaryota</taxon>
        <taxon>Fungi</taxon>
        <taxon>Dikarya</taxon>
        <taxon>Ascomycota</taxon>
        <taxon>Pezizomycotina</taxon>
        <taxon>Dothideomycetes</taxon>
        <taxon>Pleosporomycetidae</taxon>
        <taxon>Mytilinidiales</taxon>
        <taxon>Argynnaceae</taxon>
        <taxon>Lepidopterella</taxon>
    </lineage>
</organism>
<gene>
    <name evidence="2" type="ORF">K432DRAFT_325240</name>
</gene>
<dbReference type="OrthoDB" id="5374757at2759"/>
<evidence type="ECO:0000313" key="3">
    <source>
        <dbReference type="Proteomes" id="UP000250266"/>
    </source>
</evidence>